<reference evidence="5 6" key="1">
    <citation type="submission" date="2019-04" db="EMBL/GenBank/DDBJ databases">
        <title>Genome Announcement To Ensure Probiotic Safety of Bifidobacterium longum subsp infantis UBBI-01.</title>
        <authorList>
            <person name="Sulthana A."/>
            <person name="Lakshmi S.G."/>
            <person name="Madempudi R.S."/>
        </authorList>
    </citation>
    <scope>NUCLEOTIDE SEQUENCE [LARGE SCALE GENOMIC DNA]</scope>
    <source>
        <strain evidence="5 6">UBBI-01</strain>
    </source>
</reference>
<dbReference type="InterPro" id="IPR009057">
    <property type="entry name" value="Homeodomain-like_sf"/>
</dbReference>
<dbReference type="GO" id="GO:0003700">
    <property type="term" value="F:DNA-binding transcription factor activity"/>
    <property type="evidence" value="ECO:0007669"/>
    <property type="project" value="InterPro"/>
</dbReference>
<evidence type="ECO:0000313" key="5">
    <source>
        <dbReference type="EMBL" id="THJ29032.1"/>
    </source>
</evidence>
<feature type="domain" description="HTH araC/xylS-type" evidence="4">
    <location>
        <begin position="189"/>
        <end position="287"/>
    </location>
</feature>
<evidence type="ECO:0000256" key="1">
    <source>
        <dbReference type="ARBA" id="ARBA00023015"/>
    </source>
</evidence>
<keyword evidence="1" id="KW-0805">Transcription regulation</keyword>
<protein>
    <submittedName>
        <fullName evidence="5">AraC family transcriptional regulator</fullName>
    </submittedName>
</protein>
<sequence length="291" mass="33703">MQYVKGTNQELLTTSPQFPALVIAHQGFDKARLHWHEGFEVVYVRRCRATVMKGTQRSMHHAGDVVLIPPRCLHSIELIQDLRQPSAVPQALSVTISPTELLPSYPYITQIQQQLDYDYIGEKDHQQLLKCCERMFAALISGKQTRFLEANSWFYTMLTNVFDYAKPLAAANQEDTEDETILQDGRVIRRIRHYVQRHYREPLSTAQVSQKFGYSREHFSRIFSKYSGVTFKDYVTRVRLLAACDLLTNTDMPINQIVRESGFPSSQTMRGSFDREFACTPSEYRSRSMEE</sequence>
<keyword evidence="3" id="KW-0804">Transcription</keyword>
<dbReference type="EMBL" id="SSWL01000011">
    <property type="protein sequence ID" value="THJ29032.1"/>
    <property type="molecule type" value="Genomic_DNA"/>
</dbReference>
<gene>
    <name evidence="5" type="ORF">E6L38_08075</name>
</gene>
<proteinExistence type="predicted"/>
<dbReference type="SUPFAM" id="SSF51215">
    <property type="entry name" value="Regulatory protein AraC"/>
    <property type="match status" value="1"/>
</dbReference>
<dbReference type="Pfam" id="PF02311">
    <property type="entry name" value="AraC_binding"/>
    <property type="match status" value="1"/>
</dbReference>
<dbReference type="AlphaFoldDB" id="A0A4V3YVW9"/>
<evidence type="ECO:0000259" key="4">
    <source>
        <dbReference type="PROSITE" id="PS01124"/>
    </source>
</evidence>
<name>A0A4V3YVW9_BIFLI</name>
<evidence type="ECO:0000256" key="2">
    <source>
        <dbReference type="ARBA" id="ARBA00023125"/>
    </source>
</evidence>
<evidence type="ECO:0000256" key="3">
    <source>
        <dbReference type="ARBA" id="ARBA00023163"/>
    </source>
</evidence>
<dbReference type="SUPFAM" id="SSF46689">
    <property type="entry name" value="Homeodomain-like"/>
    <property type="match status" value="2"/>
</dbReference>
<dbReference type="Gene3D" id="2.60.120.10">
    <property type="entry name" value="Jelly Rolls"/>
    <property type="match status" value="1"/>
</dbReference>
<dbReference type="InterPro" id="IPR037923">
    <property type="entry name" value="HTH-like"/>
</dbReference>
<dbReference type="SMART" id="SM00342">
    <property type="entry name" value="HTH_ARAC"/>
    <property type="match status" value="1"/>
</dbReference>
<dbReference type="RefSeq" id="WP_136500745.1">
    <property type="nucleotide sequence ID" value="NZ_SSWL01000011.1"/>
</dbReference>
<dbReference type="Pfam" id="PF12833">
    <property type="entry name" value="HTH_18"/>
    <property type="match status" value="1"/>
</dbReference>
<accession>A0A4V3YVW9</accession>
<organism evidence="5 6">
    <name type="scientific">Bifidobacterium longum subsp. infantis</name>
    <dbReference type="NCBI Taxonomy" id="1682"/>
    <lineage>
        <taxon>Bacteria</taxon>
        <taxon>Bacillati</taxon>
        <taxon>Actinomycetota</taxon>
        <taxon>Actinomycetes</taxon>
        <taxon>Bifidobacteriales</taxon>
        <taxon>Bifidobacteriaceae</taxon>
        <taxon>Bifidobacterium</taxon>
    </lineage>
</organism>
<dbReference type="InterPro" id="IPR014710">
    <property type="entry name" value="RmlC-like_jellyroll"/>
</dbReference>
<dbReference type="Proteomes" id="UP000306697">
    <property type="component" value="Unassembled WGS sequence"/>
</dbReference>
<dbReference type="PANTHER" id="PTHR43280">
    <property type="entry name" value="ARAC-FAMILY TRANSCRIPTIONAL REGULATOR"/>
    <property type="match status" value="1"/>
</dbReference>
<dbReference type="PANTHER" id="PTHR43280:SF2">
    <property type="entry name" value="HTH-TYPE TRANSCRIPTIONAL REGULATOR EXSA"/>
    <property type="match status" value="1"/>
</dbReference>
<keyword evidence="2" id="KW-0238">DNA-binding</keyword>
<dbReference type="InterPro" id="IPR003313">
    <property type="entry name" value="AraC-bd"/>
</dbReference>
<dbReference type="InterPro" id="IPR018060">
    <property type="entry name" value="HTH_AraC"/>
</dbReference>
<dbReference type="GO" id="GO:0043565">
    <property type="term" value="F:sequence-specific DNA binding"/>
    <property type="evidence" value="ECO:0007669"/>
    <property type="project" value="InterPro"/>
</dbReference>
<dbReference type="CDD" id="cd02208">
    <property type="entry name" value="cupin_RmlC-like"/>
    <property type="match status" value="1"/>
</dbReference>
<evidence type="ECO:0000313" key="6">
    <source>
        <dbReference type="Proteomes" id="UP000306697"/>
    </source>
</evidence>
<dbReference type="Gene3D" id="1.10.10.60">
    <property type="entry name" value="Homeodomain-like"/>
    <property type="match status" value="2"/>
</dbReference>
<comment type="caution">
    <text evidence="5">The sequence shown here is derived from an EMBL/GenBank/DDBJ whole genome shotgun (WGS) entry which is preliminary data.</text>
</comment>
<dbReference type="PROSITE" id="PS01124">
    <property type="entry name" value="HTH_ARAC_FAMILY_2"/>
    <property type="match status" value="1"/>
</dbReference>